<reference evidence="8" key="1">
    <citation type="submission" date="2016-10" db="EMBL/GenBank/DDBJ databases">
        <authorList>
            <person name="Varghese N."/>
            <person name="Submissions S."/>
        </authorList>
    </citation>
    <scope>NUCLEOTIDE SEQUENCE [LARGE SCALE GENOMIC DNA]</scope>
    <source>
        <strain evidence="8">CGMCC 1.10119</strain>
    </source>
</reference>
<keyword evidence="8" id="KW-1185">Reference proteome</keyword>
<organism evidence="7 8">
    <name type="scientific">Halogranum gelatinilyticum</name>
    <dbReference type="NCBI Taxonomy" id="660521"/>
    <lineage>
        <taxon>Archaea</taxon>
        <taxon>Methanobacteriati</taxon>
        <taxon>Methanobacteriota</taxon>
        <taxon>Stenosarchaea group</taxon>
        <taxon>Halobacteria</taxon>
        <taxon>Halobacteriales</taxon>
        <taxon>Haloferacaceae</taxon>
    </lineage>
</organism>
<evidence type="ECO:0000256" key="4">
    <source>
        <dbReference type="ARBA" id="ARBA00022989"/>
    </source>
</evidence>
<evidence type="ECO:0000256" key="5">
    <source>
        <dbReference type="ARBA" id="ARBA00023136"/>
    </source>
</evidence>
<feature type="transmembrane region" description="Helical" evidence="6">
    <location>
        <begin position="143"/>
        <end position="164"/>
    </location>
</feature>
<evidence type="ECO:0000313" key="7">
    <source>
        <dbReference type="EMBL" id="SDL97614.1"/>
    </source>
</evidence>
<evidence type="ECO:0000256" key="1">
    <source>
        <dbReference type="ARBA" id="ARBA00004651"/>
    </source>
</evidence>
<evidence type="ECO:0000256" key="3">
    <source>
        <dbReference type="ARBA" id="ARBA00022692"/>
    </source>
</evidence>
<evidence type="ECO:0000256" key="2">
    <source>
        <dbReference type="ARBA" id="ARBA00022475"/>
    </source>
</evidence>
<comment type="subcellular location">
    <subcellularLocation>
        <location evidence="1">Cell membrane</location>
        <topology evidence="1">Multi-pass membrane protein</topology>
    </subcellularLocation>
</comment>
<dbReference type="PANTHER" id="PTHR33452:SF1">
    <property type="entry name" value="INNER MEMBRANE PROTEIN YPHA-RELATED"/>
    <property type="match status" value="1"/>
</dbReference>
<dbReference type="Pfam" id="PF07681">
    <property type="entry name" value="DoxX"/>
    <property type="match status" value="1"/>
</dbReference>
<dbReference type="STRING" id="660521.SAMN04487949_0369"/>
<dbReference type="PANTHER" id="PTHR33452">
    <property type="entry name" value="OXIDOREDUCTASE CATD-RELATED"/>
    <property type="match status" value="1"/>
</dbReference>
<gene>
    <name evidence="7" type="ORF">SAMN04487949_0369</name>
</gene>
<dbReference type="GO" id="GO:0005886">
    <property type="term" value="C:plasma membrane"/>
    <property type="evidence" value="ECO:0007669"/>
    <property type="project" value="UniProtKB-SubCell"/>
</dbReference>
<dbReference type="InterPro" id="IPR032808">
    <property type="entry name" value="DoxX"/>
</dbReference>
<accession>A0A1G9PFW4</accession>
<proteinExistence type="predicted"/>
<evidence type="ECO:0000256" key="6">
    <source>
        <dbReference type="SAM" id="Phobius"/>
    </source>
</evidence>
<feature type="transmembrane region" description="Helical" evidence="6">
    <location>
        <begin position="112"/>
        <end position="131"/>
    </location>
</feature>
<evidence type="ECO:0000313" key="8">
    <source>
        <dbReference type="Proteomes" id="UP000199451"/>
    </source>
</evidence>
<feature type="transmembrane region" description="Helical" evidence="6">
    <location>
        <begin position="27"/>
        <end position="44"/>
    </location>
</feature>
<sequence>MATTQAPETVTMDRLTNALQLDYAEGVAGYVMVMVRLLTGWWFLHAGVGKLMAPEPFNAAGWLVQGTQGAPIHGFLAWAGQTPWMLEITNFMVPVGETLIGLGLIVGAMTRLAAFFGGVLMVFFYLGNAAWANGYVNGDLLGLLMFVIVGTFAAGRILGLDAIIERTEFVKQWPKLRYLLG</sequence>
<dbReference type="AlphaFoldDB" id="A0A1G9PFW4"/>
<dbReference type="Proteomes" id="UP000199451">
    <property type="component" value="Unassembled WGS sequence"/>
</dbReference>
<keyword evidence="5 6" id="KW-0472">Membrane</keyword>
<dbReference type="InterPro" id="IPR051907">
    <property type="entry name" value="DoxX-like_oxidoreductase"/>
</dbReference>
<keyword evidence="4 6" id="KW-1133">Transmembrane helix</keyword>
<keyword evidence="2" id="KW-1003">Cell membrane</keyword>
<name>A0A1G9PFW4_9EURY</name>
<keyword evidence="3 6" id="KW-0812">Transmembrane</keyword>
<dbReference type="EMBL" id="FNHL01000001">
    <property type="protein sequence ID" value="SDL97614.1"/>
    <property type="molecule type" value="Genomic_DNA"/>
</dbReference>
<protein>
    <submittedName>
        <fullName evidence="7">Thiosulfate dehydrogenase [quinone] large subunit</fullName>
    </submittedName>
</protein>